<feature type="compositionally biased region" description="Basic and acidic residues" evidence="25">
    <location>
        <begin position="389"/>
        <end position="420"/>
    </location>
</feature>
<dbReference type="EnsemblMetazoa" id="AQUA006457-RA">
    <property type="protein sequence ID" value="AQUA006457-PA"/>
    <property type="gene ID" value="AQUA006457"/>
</dbReference>
<keyword evidence="7" id="KW-0964">Secreted</keyword>
<feature type="compositionally biased region" description="Polar residues" evidence="25">
    <location>
        <begin position="377"/>
        <end position="388"/>
    </location>
</feature>
<protein>
    <recommendedName>
        <fullName evidence="6">Carboxypeptidase Q</fullName>
    </recommendedName>
    <alternativeName>
        <fullName evidence="22">Plasma glutamate carboxypeptidase</fullName>
    </alternativeName>
</protein>
<feature type="compositionally biased region" description="Basic and acidic residues" evidence="25">
    <location>
        <begin position="498"/>
        <end position="509"/>
    </location>
</feature>
<dbReference type="InterPro" id="IPR039866">
    <property type="entry name" value="CPQ"/>
</dbReference>
<feature type="region of interest" description="Disordered" evidence="25">
    <location>
        <begin position="120"/>
        <end position="185"/>
    </location>
</feature>
<evidence type="ECO:0000256" key="6">
    <source>
        <dbReference type="ARBA" id="ARBA00014116"/>
    </source>
</evidence>
<feature type="compositionally biased region" description="Low complexity" evidence="25">
    <location>
        <begin position="129"/>
        <end position="138"/>
    </location>
</feature>
<dbReference type="GO" id="GO:0043171">
    <property type="term" value="P:peptide catabolic process"/>
    <property type="evidence" value="ECO:0007669"/>
    <property type="project" value="TreeGrafter"/>
</dbReference>
<feature type="region of interest" description="Disordered" evidence="25">
    <location>
        <begin position="477"/>
        <end position="519"/>
    </location>
</feature>
<dbReference type="AlphaFoldDB" id="A0A182X9G8"/>
<dbReference type="PANTHER" id="PTHR12053:SF3">
    <property type="entry name" value="CARBOXYPEPTIDASE Q"/>
    <property type="match status" value="1"/>
</dbReference>
<feature type="compositionally biased region" description="Basic and acidic residues" evidence="25">
    <location>
        <begin position="174"/>
        <end position="185"/>
    </location>
</feature>
<dbReference type="InterPro" id="IPR007484">
    <property type="entry name" value="Peptidase_M28"/>
</dbReference>
<keyword evidence="19" id="KW-0325">Glycoprotein</keyword>
<evidence type="ECO:0000256" key="18">
    <source>
        <dbReference type="ARBA" id="ARBA00023145"/>
    </source>
</evidence>
<keyword evidence="15 23" id="KW-0694">RNA-binding</keyword>
<dbReference type="SUPFAM" id="SSF54928">
    <property type="entry name" value="RNA-binding domain, RBD"/>
    <property type="match status" value="1"/>
</dbReference>
<dbReference type="SMART" id="SM00360">
    <property type="entry name" value="RRM"/>
    <property type="match status" value="1"/>
</dbReference>
<keyword evidence="20" id="KW-0458">Lysosome</keyword>
<dbReference type="PROSITE" id="PS50102">
    <property type="entry name" value="RRM"/>
    <property type="match status" value="1"/>
</dbReference>
<dbReference type="Pfam" id="PF00076">
    <property type="entry name" value="RRM_1"/>
    <property type="match status" value="1"/>
</dbReference>
<evidence type="ECO:0000256" key="16">
    <source>
        <dbReference type="ARBA" id="ARBA00023034"/>
    </source>
</evidence>
<reference evidence="27" key="1">
    <citation type="submission" date="2020-05" db="UniProtKB">
        <authorList>
            <consortium name="EnsemblMetazoa"/>
        </authorList>
    </citation>
    <scope>IDENTIFICATION</scope>
    <source>
        <strain evidence="27">SANGQUA</strain>
    </source>
</reference>
<keyword evidence="13" id="KW-0256">Endoplasmic reticulum</keyword>
<dbReference type="FunFam" id="3.50.30.30:FF:000009">
    <property type="entry name" value="Carboxypeptidase Q"/>
    <property type="match status" value="1"/>
</dbReference>
<feature type="region of interest" description="Disordered" evidence="25">
    <location>
        <begin position="373"/>
        <end position="420"/>
    </location>
</feature>
<keyword evidence="11" id="KW-0732">Signal</keyword>
<dbReference type="GO" id="GO:0005764">
    <property type="term" value="C:lysosome"/>
    <property type="evidence" value="ECO:0007669"/>
    <property type="project" value="UniProtKB-SubCell"/>
</dbReference>
<dbReference type="Gene3D" id="3.50.30.30">
    <property type="match status" value="1"/>
</dbReference>
<dbReference type="GO" id="GO:0004180">
    <property type="term" value="F:carboxypeptidase activity"/>
    <property type="evidence" value="ECO:0007669"/>
    <property type="project" value="UniProtKB-KW"/>
</dbReference>
<keyword evidence="14" id="KW-0862">Zinc</keyword>
<evidence type="ECO:0000256" key="8">
    <source>
        <dbReference type="ARBA" id="ARBA00022645"/>
    </source>
</evidence>
<evidence type="ECO:0000256" key="25">
    <source>
        <dbReference type="SAM" id="MobiDB-lite"/>
    </source>
</evidence>
<evidence type="ECO:0000256" key="9">
    <source>
        <dbReference type="ARBA" id="ARBA00022670"/>
    </source>
</evidence>
<dbReference type="PANTHER" id="PTHR12053">
    <property type="entry name" value="PROTEASE FAMILY M28 PLASMA GLUTAMATE CARBOXYPEPTIDASE-RELATED"/>
    <property type="match status" value="1"/>
</dbReference>
<dbReference type="InterPro" id="IPR012677">
    <property type="entry name" value="Nucleotide-bd_a/b_plait_sf"/>
</dbReference>
<keyword evidence="9" id="KW-0645">Protease</keyword>
<evidence type="ECO:0000256" key="15">
    <source>
        <dbReference type="ARBA" id="ARBA00022884"/>
    </source>
</evidence>
<proteinExistence type="inferred from homology"/>
<dbReference type="GO" id="GO:0003723">
    <property type="term" value="F:RNA binding"/>
    <property type="evidence" value="ECO:0007669"/>
    <property type="project" value="UniProtKB-UniRule"/>
</dbReference>
<dbReference type="GO" id="GO:0070573">
    <property type="term" value="F:metallodipeptidase activity"/>
    <property type="evidence" value="ECO:0007669"/>
    <property type="project" value="InterPro"/>
</dbReference>
<evidence type="ECO:0000256" key="20">
    <source>
        <dbReference type="ARBA" id="ARBA00023228"/>
    </source>
</evidence>
<evidence type="ECO:0000256" key="12">
    <source>
        <dbReference type="ARBA" id="ARBA00022801"/>
    </source>
</evidence>
<evidence type="ECO:0000256" key="3">
    <source>
        <dbReference type="ARBA" id="ARBA00004555"/>
    </source>
</evidence>
<dbReference type="STRING" id="34691.A0A182X9G8"/>
<dbReference type="InterPro" id="IPR035979">
    <property type="entry name" value="RBD_domain_sf"/>
</dbReference>
<evidence type="ECO:0000256" key="23">
    <source>
        <dbReference type="PROSITE-ProRule" id="PRU00176"/>
    </source>
</evidence>
<keyword evidence="24" id="KW-0175">Coiled coil</keyword>
<feature type="domain" description="RRM" evidence="26">
    <location>
        <begin position="6"/>
        <end position="87"/>
    </location>
</feature>
<feature type="coiled-coil region" evidence="24">
    <location>
        <begin position="83"/>
        <end position="110"/>
    </location>
</feature>
<comment type="subunit">
    <text evidence="21">Homodimer. The monomeric form is inactive while the homodimer is active.</text>
</comment>
<keyword evidence="18" id="KW-0865">Zymogen</keyword>
<dbReference type="VEuPathDB" id="VectorBase:AQUA006457"/>
<evidence type="ECO:0000256" key="1">
    <source>
        <dbReference type="ARBA" id="ARBA00004240"/>
    </source>
</evidence>
<keyword evidence="12" id="KW-0378">Hydrolase</keyword>
<evidence type="ECO:0000313" key="27">
    <source>
        <dbReference type="EnsemblMetazoa" id="AQUA006457-PA"/>
    </source>
</evidence>
<keyword evidence="28" id="KW-1185">Reference proteome</keyword>
<evidence type="ECO:0000256" key="5">
    <source>
        <dbReference type="ARBA" id="ARBA00010918"/>
    </source>
</evidence>
<dbReference type="Gene3D" id="3.40.630.10">
    <property type="entry name" value="Zn peptidases"/>
    <property type="match status" value="1"/>
</dbReference>
<comment type="similarity">
    <text evidence="5">Belongs to the peptidase M28 family.</text>
</comment>
<dbReference type="FunFam" id="3.40.630.10:FF:000036">
    <property type="entry name" value="Carboxypeptidase Q"/>
    <property type="match status" value="1"/>
</dbReference>
<dbReference type="GO" id="GO:0005783">
    <property type="term" value="C:endoplasmic reticulum"/>
    <property type="evidence" value="ECO:0007669"/>
    <property type="project" value="UniProtKB-SubCell"/>
</dbReference>
<evidence type="ECO:0000256" key="19">
    <source>
        <dbReference type="ARBA" id="ARBA00023180"/>
    </source>
</evidence>
<sequence length="1095" mass="123260">MILKSHRLFIGNIPAGTSEQELSQEFSAYGNVEAIEIKTKTNPLNDSVDTFGFVTLQTEDHIVPQCIKEFKQQQYKGAYLNVSRAKESFLEKLKREREEAEAQKRNSSSLDPYTKPVEEKVAKEPVASLPTLPTLPTLGKDDDSSSSESSESESEEEKPSSPQTAPTRRSQAPKQEDEIVKKWNQETYIEHGKLKIVPITGKVTEVIDRTKPHQKRTEDKKLGEKARIADEKRKQGLNNLKSAYEQQQLAIKSALAGATANNKKKITFDDEDDAPGQKKLSLFDGPEDEDDDGFKANFTLRKQMLGEEGQKLYEMQTTYQADNRFRLDARFDDDAGKSAEVQTPQSKAKDKERKKQLEILSNVVGKPIIAENRVESKNNVQMQRFDPTQQKELDQNETHEPAVKASDRKKAERREEDFKVSEQKFYNVSDSFSLSSRGQSQGFSLLSMFGTANDTSDSKMHVDETLYDKPLKSDAKFRYESSDSEDEQSRKKQKKHETKADGEKEGKGKEKLKKNKAHKTGSGYYTKQGIWKDFFFFLPNDSRLDAGREFLGYVPDTDGSLKSAKEAVVGLTETDVQNIRQLYKKRRQRESKFVHKESKLGLKRLKMKSTVKRGKMNKRLAFFGALCAILVSINLATADPNECELPPGLREEIAQYQPVVDSIFQHIVSGEYAGKTWQSLLEFTDRFGPRLTGSKQLEDAIDFAVQEMIAEGLDNVHTEEAIVSHWQRGREWAELVEPFQKKLPMLGLGKSVGTAPEGIRAEVIVVESFEEFENFTADQVEGKIVVFVPAWVGYGPTGRYRSESASVAANKGAAAVLVRSMAPFSIGTPHTGTLEYNPEVRRIPAAAITVEDAMLLLRKYRRGDKMIIHLKMDAMNLDPTISRNTIGELEGHTFKNTSVVVVSGHMDSWDVGTGASDDAGGVFVSWKAVTFLKAMGLRPRRTIRAIYWTAEEQYLEGASEYERQHSEDEKNEFNVFFESDSGTFEPTGLDFSGNSDAQCIFAEIAKLMTGYDEFTFTEGSVGSDIGNWVRRGFPGVSLRNKNENYFWYHHTEGDTIELEDPAALDRITALWAATAYVIADLSIDIPKNVTSYGFQ</sequence>
<evidence type="ECO:0000256" key="21">
    <source>
        <dbReference type="ARBA" id="ARBA00025833"/>
    </source>
</evidence>
<organism evidence="27 28">
    <name type="scientific">Anopheles quadriannulatus</name>
    <name type="common">Mosquito</name>
    <dbReference type="NCBI Taxonomy" id="34691"/>
    <lineage>
        <taxon>Eukaryota</taxon>
        <taxon>Metazoa</taxon>
        <taxon>Ecdysozoa</taxon>
        <taxon>Arthropoda</taxon>
        <taxon>Hexapoda</taxon>
        <taxon>Insecta</taxon>
        <taxon>Pterygota</taxon>
        <taxon>Neoptera</taxon>
        <taxon>Endopterygota</taxon>
        <taxon>Diptera</taxon>
        <taxon>Nematocera</taxon>
        <taxon>Culicoidea</taxon>
        <taxon>Culicidae</taxon>
        <taxon>Anophelinae</taxon>
        <taxon>Anopheles</taxon>
    </lineage>
</organism>
<evidence type="ECO:0000256" key="13">
    <source>
        <dbReference type="ARBA" id="ARBA00022824"/>
    </source>
</evidence>
<evidence type="ECO:0000256" key="24">
    <source>
        <dbReference type="SAM" id="Coils"/>
    </source>
</evidence>
<comment type="subcellular location">
    <subcellularLocation>
        <location evidence="1">Endoplasmic reticulum</location>
    </subcellularLocation>
    <subcellularLocation>
        <location evidence="3">Golgi apparatus</location>
    </subcellularLocation>
    <subcellularLocation>
        <location evidence="2">Lysosome</location>
    </subcellularLocation>
    <subcellularLocation>
        <location evidence="4">Secreted</location>
    </subcellularLocation>
</comment>
<evidence type="ECO:0000256" key="7">
    <source>
        <dbReference type="ARBA" id="ARBA00022525"/>
    </source>
</evidence>
<feature type="region of interest" description="Disordered" evidence="25">
    <location>
        <begin position="260"/>
        <end position="292"/>
    </location>
</feature>
<keyword evidence="8" id="KW-0121">Carboxypeptidase</keyword>
<dbReference type="GO" id="GO:0046872">
    <property type="term" value="F:metal ion binding"/>
    <property type="evidence" value="ECO:0007669"/>
    <property type="project" value="UniProtKB-KW"/>
</dbReference>
<evidence type="ECO:0000256" key="2">
    <source>
        <dbReference type="ARBA" id="ARBA00004371"/>
    </source>
</evidence>
<dbReference type="SUPFAM" id="SSF53187">
    <property type="entry name" value="Zn-dependent exopeptidases"/>
    <property type="match status" value="1"/>
</dbReference>
<evidence type="ECO:0000259" key="26">
    <source>
        <dbReference type="PROSITE" id="PS50102"/>
    </source>
</evidence>
<dbReference type="Proteomes" id="UP000076407">
    <property type="component" value="Unassembled WGS sequence"/>
</dbReference>
<name>A0A182X9G8_ANOQN</name>
<dbReference type="Gene3D" id="3.30.70.330">
    <property type="match status" value="1"/>
</dbReference>
<keyword evidence="16" id="KW-0333">Golgi apparatus</keyword>
<evidence type="ECO:0000256" key="17">
    <source>
        <dbReference type="ARBA" id="ARBA00023049"/>
    </source>
</evidence>
<dbReference type="GO" id="GO:0005794">
    <property type="term" value="C:Golgi apparatus"/>
    <property type="evidence" value="ECO:0007669"/>
    <property type="project" value="UniProtKB-SubCell"/>
</dbReference>
<evidence type="ECO:0000256" key="14">
    <source>
        <dbReference type="ARBA" id="ARBA00022833"/>
    </source>
</evidence>
<feature type="compositionally biased region" description="Basic residues" evidence="25">
    <location>
        <begin position="510"/>
        <end position="519"/>
    </location>
</feature>
<evidence type="ECO:0000313" key="28">
    <source>
        <dbReference type="Proteomes" id="UP000076407"/>
    </source>
</evidence>
<evidence type="ECO:0000256" key="4">
    <source>
        <dbReference type="ARBA" id="ARBA00004613"/>
    </source>
</evidence>
<dbReference type="GO" id="GO:0006508">
    <property type="term" value="P:proteolysis"/>
    <property type="evidence" value="ECO:0007669"/>
    <property type="project" value="UniProtKB-KW"/>
</dbReference>
<dbReference type="GO" id="GO:0005615">
    <property type="term" value="C:extracellular space"/>
    <property type="evidence" value="ECO:0007669"/>
    <property type="project" value="TreeGrafter"/>
</dbReference>
<evidence type="ECO:0000256" key="10">
    <source>
        <dbReference type="ARBA" id="ARBA00022723"/>
    </source>
</evidence>
<evidence type="ECO:0000256" key="11">
    <source>
        <dbReference type="ARBA" id="ARBA00022729"/>
    </source>
</evidence>
<keyword evidence="17" id="KW-0482">Metalloprotease</keyword>
<dbReference type="Pfam" id="PF04389">
    <property type="entry name" value="Peptidase_M28"/>
    <property type="match status" value="1"/>
</dbReference>
<feature type="compositionally biased region" description="Polar residues" evidence="25">
    <location>
        <begin position="163"/>
        <end position="173"/>
    </location>
</feature>
<accession>A0A182X9G8</accession>
<evidence type="ECO:0000256" key="22">
    <source>
        <dbReference type="ARBA" id="ARBA00033328"/>
    </source>
</evidence>
<keyword evidence="10" id="KW-0479">Metal-binding</keyword>
<dbReference type="InterPro" id="IPR000504">
    <property type="entry name" value="RRM_dom"/>
</dbReference>
<feature type="region of interest" description="Disordered" evidence="25">
    <location>
        <begin position="335"/>
        <end position="354"/>
    </location>
</feature>